<feature type="compositionally biased region" description="Polar residues" evidence="2">
    <location>
        <begin position="519"/>
        <end position="538"/>
    </location>
</feature>
<dbReference type="Gene3D" id="3.40.50.1820">
    <property type="entry name" value="alpha/beta hydrolase"/>
    <property type="match status" value="1"/>
</dbReference>
<dbReference type="OrthoDB" id="3248508at2759"/>
<sequence length="641" mass="72017">MSKNTQRPASPGGSPDFDIALPMHRKDTIHLTPYSTPLPYVSDDDYAQAGRRGRSPTRSRVREDNRSPSMQSLLPVDSNRDGRRTLLLIYIHGFVGSDTSFKKFPAHVHNLLTVMLSESHVVHSKIYPRYKTRKAIEFVRDDFSFWLTPHEAPNTDIVLVGHSLGGILAAEISLLEPSDPQILEMFRHRIMGTINLDVPFLGLHHGVVTSGIGSLFRLKDKKKKNDPQNQPFPVDSSIVAPLVSSAHDPNFDPMFPNDIRLTERSQLDGALNFIFKNSNQFVDASRKYISSHVEFGLCIADYPGLKRRYRRLRELEDIDGCNPKLDGSGRPFRRIRFVNYYTAATGKIKSPPSGNNNDSATNASGLKGRSMNPGSISSPESDHVRSLSVYPRRPTEEKAGELLGFSQGRNEEEGSPETPQLVIEKAHSPPENSNTAPVEDTYRDFPPPLHQPPEFDPSLYGSKALLKEAQKDHSRQMKAYEKAVKEREKKMKAHTKLISKQERAAEKEQLQRNKEILFPTSSPTNHNYNHNSSPTSGALLNGINDIESTRNTPDINTSTPSKPKKDRKFCALPPREANGERDPLWVRVYMEGVDEVTAHQSLFVSRNAAYDRLVGDVAARIEGWVQDDLTMQVLKNDSEEK</sequence>
<feature type="coiled-coil region" evidence="1">
    <location>
        <begin position="466"/>
        <end position="497"/>
    </location>
</feature>
<feature type="region of interest" description="Disordered" evidence="2">
    <location>
        <begin position="1"/>
        <end position="77"/>
    </location>
</feature>
<evidence type="ECO:0008006" key="5">
    <source>
        <dbReference type="Google" id="ProtNLM"/>
    </source>
</evidence>
<name>A0A1J9QBP6_9EURO</name>
<proteinExistence type="predicted"/>
<evidence type="ECO:0000256" key="2">
    <source>
        <dbReference type="SAM" id="MobiDB-lite"/>
    </source>
</evidence>
<organism evidence="3 4">
    <name type="scientific">Blastomyces percursus</name>
    <dbReference type="NCBI Taxonomy" id="1658174"/>
    <lineage>
        <taxon>Eukaryota</taxon>
        <taxon>Fungi</taxon>
        <taxon>Dikarya</taxon>
        <taxon>Ascomycota</taxon>
        <taxon>Pezizomycotina</taxon>
        <taxon>Eurotiomycetes</taxon>
        <taxon>Eurotiomycetidae</taxon>
        <taxon>Onygenales</taxon>
        <taxon>Ajellomycetaceae</taxon>
        <taxon>Blastomyces</taxon>
    </lineage>
</organism>
<dbReference type="InterPro" id="IPR029058">
    <property type="entry name" value="AB_hydrolase_fold"/>
</dbReference>
<dbReference type="STRING" id="1658174.A0A1J9QBP6"/>
<feature type="compositionally biased region" description="Polar residues" evidence="2">
    <location>
        <begin position="352"/>
        <end position="364"/>
    </location>
</feature>
<evidence type="ECO:0000256" key="1">
    <source>
        <dbReference type="SAM" id="Coils"/>
    </source>
</evidence>
<gene>
    <name evidence="3" type="ORF">ACJ73_03139</name>
</gene>
<dbReference type="PANTHER" id="PTHR47842:SF3">
    <property type="entry name" value="DUF676 DOMAIN-CONTAINING PROTEIN"/>
    <property type="match status" value="1"/>
</dbReference>
<feature type="compositionally biased region" description="Polar residues" evidence="2">
    <location>
        <begin position="549"/>
        <end position="561"/>
    </location>
</feature>
<dbReference type="PANTHER" id="PTHR47842">
    <property type="entry name" value="EXPRESSED PROTEIN"/>
    <property type="match status" value="1"/>
</dbReference>
<feature type="compositionally biased region" description="Pro residues" evidence="2">
    <location>
        <begin position="445"/>
        <end position="455"/>
    </location>
</feature>
<comment type="caution">
    <text evidence="3">The sequence shown here is derived from an EMBL/GenBank/DDBJ whole genome shotgun (WGS) entry which is preliminary data.</text>
</comment>
<dbReference type="EMBL" id="LGTZ01000366">
    <property type="protein sequence ID" value="OJD25490.1"/>
    <property type="molecule type" value="Genomic_DNA"/>
</dbReference>
<keyword evidence="4" id="KW-1185">Reference proteome</keyword>
<dbReference type="SUPFAM" id="SSF53474">
    <property type="entry name" value="alpha/beta-Hydrolases"/>
    <property type="match status" value="1"/>
</dbReference>
<dbReference type="Proteomes" id="UP000242791">
    <property type="component" value="Unassembled WGS sequence"/>
</dbReference>
<feature type="region of interest" description="Disordered" evidence="2">
    <location>
        <begin position="518"/>
        <end position="575"/>
    </location>
</feature>
<reference evidence="3 4" key="1">
    <citation type="submission" date="2015-08" db="EMBL/GenBank/DDBJ databases">
        <title>Emmonsia species relationships and genome sequence.</title>
        <authorList>
            <person name="Cuomo C.A."/>
            <person name="Schwartz I.S."/>
            <person name="Kenyon C."/>
            <person name="De Hoog G.S."/>
            <person name="Govender N.P."/>
            <person name="Botha A."/>
            <person name="Moreno L."/>
            <person name="De Vries M."/>
            <person name="Munoz J.F."/>
            <person name="Stielow J.B."/>
        </authorList>
    </citation>
    <scope>NUCLEOTIDE SEQUENCE [LARGE SCALE GENOMIC DNA]</scope>
    <source>
        <strain evidence="3 4">EI222</strain>
    </source>
</reference>
<dbReference type="AlphaFoldDB" id="A0A1J9QBP6"/>
<evidence type="ECO:0000313" key="3">
    <source>
        <dbReference type="EMBL" id="OJD25490.1"/>
    </source>
</evidence>
<accession>A0A1J9QBP6</accession>
<protein>
    <recommendedName>
        <fullName evidence="5">DUF676 domain-containing protein</fullName>
    </recommendedName>
</protein>
<dbReference type="VEuPathDB" id="FungiDB:ACJ73_03139"/>
<feature type="region of interest" description="Disordered" evidence="2">
    <location>
        <begin position="346"/>
        <end position="459"/>
    </location>
</feature>
<keyword evidence="1" id="KW-0175">Coiled coil</keyword>
<evidence type="ECO:0000313" key="4">
    <source>
        <dbReference type="Proteomes" id="UP000242791"/>
    </source>
</evidence>